<evidence type="ECO:0000256" key="1">
    <source>
        <dbReference type="SAM" id="MobiDB-lite"/>
    </source>
</evidence>
<keyword evidence="3" id="KW-1185">Reference proteome</keyword>
<accession>A0A239I8D8</accession>
<dbReference type="AlphaFoldDB" id="A0A239I8D8"/>
<dbReference type="RefSeq" id="WP_089326521.1">
    <property type="nucleotide sequence ID" value="NZ_FZOR01000012.1"/>
</dbReference>
<evidence type="ECO:0000313" key="3">
    <source>
        <dbReference type="Proteomes" id="UP000198318"/>
    </source>
</evidence>
<feature type="compositionally biased region" description="Basic and acidic residues" evidence="1">
    <location>
        <begin position="123"/>
        <end position="134"/>
    </location>
</feature>
<name>A0A239I8D8_9ACTN</name>
<feature type="compositionally biased region" description="Basic and acidic residues" evidence="1">
    <location>
        <begin position="27"/>
        <end position="38"/>
    </location>
</feature>
<reference evidence="2 3" key="1">
    <citation type="submission" date="2017-06" db="EMBL/GenBank/DDBJ databases">
        <authorList>
            <person name="Kim H.J."/>
            <person name="Triplett B.A."/>
        </authorList>
    </citation>
    <scope>NUCLEOTIDE SEQUENCE [LARGE SCALE GENOMIC DNA]</scope>
    <source>
        <strain evidence="2 3">DSM 44715</strain>
    </source>
</reference>
<organism evidence="2 3">
    <name type="scientific">Actinomadura meyerae</name>
    <dbReference type="NCBI Taxonomy" id="240840"/>
    <lineage>
        <taxon>Bacteria</taxon>
        <taxon>Bacillati</taxon>
        <taxon>Actinomycetota</taxon>
        <taxon>Actinomycetes</taxon>
        <taxon>Streptosporangiales</taxon>
        <taxon>Thermomonosporaceae</taxon>
        <taxon>Actinomadura</taxon>
    </lineage>
</organism>
<gene>
    <name evidence="2" type="ORF">SAMN05443665_10127</name>
</gene>
<dbReference type="EMBL" id="FZOR01000012">
    <property type="protein sequence ID" value="SNS89817.1"/>
    <property type="molecule type" value="Genomic_DNA"/>
</dbReference>
<dbReference type="Proteomes" id="UP000198318">
    <property type="component" value="Unassembled WGS sequence"/>
</dbReference>
<feature type="compositionally biased region" description="Acidic residues" evidence="1">
    <location>
        <begin position="73"/>
        <end position="104"/>
    </location>
</feature>
<dbReference type="OrthoDB" id="3481877at2"/>
<evidence type="ECO:0000313" key="2">
    <source>
        <dbReference type="EMBL" id="SNS89817.1"/>
    </source>
</evidence>
<sequence>MKSSAKPDTPKSQKPTTQEPPPTPQDTDDRPLPEECKHPAGGSVRQSCIEEYGPDGVGTVAPVPPERDRDNDGIDDSVEEPEPPEDEEPEEPAEEPEPTQSDEEVPSKEEQIEECTEQTGMPKECREKIDPDHS</sequence>
<feature type="region of interest" description="Disordered" evidence="1">
    <location>
        <begin position="1"/>
        <end position="134"/>
    </location>
</feature>
<protein>
    <submittedName>
        <fullName evidence="2">Uncharacterized protein</fullName>
    </submittedName>
</protein>
<proteinExistence type="predicted"/>